<feature type="domain" description="HTH lysR-type" evidence="5">
    <location>
        <begin position="1"/>
        <end position="56"/>
    </location>
</feature>
<sequence>MHQLQVLRELADHGSIAATARALSVTPSAVSQVLASLQRQFATPLTHKRGRSVELTGAGQALAAAAVTVATALAQAEASVEAYLEDLSAVVRVSGFHSAAVTFFPALAAKASETGHPPVECVDEDVDRDAFPALTASYDLVVAHRMSHTRPWPSERLAVVPLLREPMDVALRADHPLAQRERLSPDCLVDESFVSTHAGFSPADLLEVIAASAGRPMHVAHRINDFTTAAAMVARGGLVALLPRYTAAPPLGSQVILRPLSGVRAVRNIDVLMRPEHALRRGVSVTLRSLRLIADALVDSRGAAAGRPPER</sequence>
<gene>
    <name evidence="6" type="ORF">SPAR_30461</name>
</gene>
<dbReference type="Proteomes" id="UP000186168">
    <property type="component" value="Unassembled WGS sequence"/>
</dbReference>
<evidence type="ECO:0000256" key="2">
    <source>
        <dbReference type="ARBA" id="ARBA00023015"/>
    </source>
</evidence>
<evidence type="ECO:0000256" key="4">
    <source>
        <dbReference type="ARBA" id="ARBA00023163"/>
    </source>
</evidence>
<keyword evidence="4" id="KW-0804">Transcription</keyword>
<dbReference type="GO" id="GO:0003700">
    <property type="term" value="F:DNA-binding transcription factor activity"/>
    <property type="evidence" value="ECO:0007669"/>
    <property type="project" value="InterPro"/>
</dbReference>
<evidence type="ECO:0000313" key="7">
    <source>
        <dbReference type="Proteomes" id="UP000186168"/>
    </source>
</evidence>
<keyword evidence="2" id="KW-0805">Transcription regulation</keyword>
<dbReference type="PANTHER" id="PTHR30419:SF8">
    <property type="entry name" value="NITROGEN ASSIMILATION TRANSCRIPTIONAL ACTIVATOR-RELATED"/>
    <property type="match status" value="1"/>
</dbReference>
<dbReference type="CDD" id="cd05466">
    <property type="entry name" value="PBP2_LTTR_substrate"/>
    <property type="match status" value="1"/>
</dbReference>
<dbReference type="PROSITE" id="PS50931">
    <property type="entry name" value="HTH_LYSR"/>
    <property type="match status" value="1"/>
</dbReference>
<dbReference type="InterPro" id="IPR050950">
    <property type="entry name" value="HTH-type_LysR_regulators"/>
</dbReference>
<dbReference type="AlphaFoldDB" id="A0A1R1SBF9"/>
<name>A0A1R1SBF9_9ACTN</name>
<accession>A0A1R1SBF9</accession>
<dbReference type="Gene3D" id="3.40.190.10">
    <property type="entry name" value="Periplasmic binding protein-like II"/>
    <property type="match status" value="2"/>
</dbReference>
<dbReference type="GO" id="GO:0005829">
    <property type="term" value="C:cytosol"/>
    <property type="evidence" value="ECO:0007669"/>
    <property type="project" value="TreeGrafter"/>
</dbReference>
<dbReference type="SUPFAM" id="SSF46785">
    <property type="entry name" value="Winged helix' DNA-binding domain"/>
    <property type="match status" value="1"/>
</dbReference>
<comment type="caution">
    <text evidence="6">The sequence shown here is derived from an EMBL/GenBank/DDBJ whole genome shotgun (WGS) entry which is preliminary data.</text>
</comment>
<dbReference type="SUPFAM" id="SSF53850">
    <property type="entry name" value="Periplasmic binding protein-like II"/>
    <property type="match status" value="1"/>
</dbReference>
<dbReference type="GO" id="GO:0003677">
    <property type="term" value="F:DNA binding"/>
    <property type="evidence" value="ECO:0007669"/>
    <property type="project" value="UniProtKB-KW"/>
</dbReference>
<evidence type="ECO:0000313" key="6">
    <source>
        <dbReference type="EMBL" id="OMI35580.1"/>
    </source>
</evidence>
<evidence type="ECO:0000256" key="3">
    <source>
        <dbReference type="ARBA" id="ARBA00023125"/>
    </source>
</evidence>
<protein>
    <submittedName>
        <fullName evidence="6">LysR family transcriptional regulator</fullName>
    </submittedName>
</protein>
<dbReference type="EMBL" id="ASQP01000392">
    <property type="protein sequence ID" value="OMI35580.1"/>
    <property type="molecule type" value="Genomic_DNA"/>
</dbReference>
<dbReference type="InterPro" id="IPR000847">
    <property type="entry name" value="LysR_HTH_N"/>
</dbReference>
<organism evidence="6 7">
    <name type="scientific">Streptomyces sparsogenes DSM 40356</name>
    <dbReference type="NCBI Taxonomy" id="1331668"/>
    <lineage>
        <taxon>Bacteria</taxon>
        <taxon>Bacillati</taxon>
        <taxon>Actinomycetota</taxon>
        <taxon>Actinomycetes</taxon>
        <taxon>Kitasatosporales</taxon>
        <taxon>Streptomycetaceae</taxon>
        <taxon>Streptomyces</taxon>
    </lineage>
</organism>
<proteinExistence type="inferred from homology"/>
<reference evidence="6 7" key="1">
    <citation type="submission" date="2013-05" db="EMBL/GenBank/DDBJ databases">
        <title>Genome sequence of Streptomyces sparsogenes DSM 40356.</title>
        <authorList>
            <person name="Coyne S."/>
            <person name="Seebeck F.P."/>
        </authorList>
    </citation>
    <scope>NUCLEOTIDE SEQUENCE [LARGE SCALE GENOMIC DNA]</scope>
    <source>
        <strain evidence="6 7">DSM 40356</strain>
    </source>
</reference>
<dbReference type="Gene3D" id="1.10.10.10">
    <property type="entry name" value="Winged helix-like DNA-binding domain superfamily/Winged helix DNA-binding domain"/>
    <property type="match status" value="1"/>
</dbReference>
<evidence type="ECO:0000259" key="5">
    <source>
        <dbReference type="PROSITE" id="PS50931"/>
    </source>
</evidence>
<comment type="similarity">
    <text evidence="1">Belongs to the LysR transcriptional regulatory family.</text>
</comment>
<keyword evidence="7" id="KW-1185">Reference proteome</keyword>
<evidence type="ECO:0000256" key="1">
    <source>
        <dbReference type="ARBA" id="ARBA00009437"/>
    </source>
</evidence>
<dbReference type="Pfam" id="PF03466">
    <property type="entry name" value="LysR_substrate"/>
    <property type="match status" value="1"/>
</dbReference>
<dbReference type="InterPro" id="IPR036388">
    <property type="entry name" value="WH-like_DNA-bd_sf"/>
</dbReference>
<dbReference type="Pfam" id="PF00126">
    <property type="entry name" value="HTH_1"/>
    <property type="match status" value="1"/>
</dbReference>
<dbReference type="InterPro" id="IPR036390">
    <property type="entry name" value="WH_DNA-bd_sf"/>
</dbReference>
<dbReference type="InterPro" id="IPR005119">
    <property type="entry name" value="LysR_subst-bd"/>
</dbReference>
<keyword evidence="3" id="KW-0238">DNA-binding</keyword>
<dbReference type="PANTHER" id="PTHR30419">
    <property type="entry name" value="HTH-TYPE TRANSCRIPTIONAL REGULATOR YBHD"/>
    <property type="match status" value="1"/>
</dbReference>